<evidence type="ECO:0000256" key="5">
    <source>
        <dbReference type="ARBA" id="ARBA00004661"/>
    </source>
</evidence>
<evidence type="ECO:0000313" key="22">
    <source>
        <dbReference type="Proteomes" id="UP000060487"/>
    </source>
</evidence>
<keyword evidence="11 18" id="KW-0479">Metal-binding</keyword>
<gene>
    <name evidence="18" type="primary">aroB</name>
    <name evidence="21" type="ORF">ASN18_0866</name>
</gene>
<dbReference type="InterPro" id="IPR030960">
    <property type="entry name" value="DHQS/DOIS_N"/>
</dbReference>
<dbReference type="GO" id="GO:0003856">
    <property type="term" value="F:3-dehydroquinate synthase activity"/>
    <property type="evidence" value="ECO:0007669"/>
    <property type="project" value="UniProtKB-EC"/>
</dbReference>
<evidence type="ECO:0000256" key="18">
    <source>
        <dbReference type="HAMAP-Rule" id="MF_00110"/>
    </source>
</evidence>
<feature type="binding site" evidence="18">
    <location>
        <position position="265"/>
    </location>
    <ligand>
        <name>Zn(2+)</name>
        <dbReference type="ChEBI" id="CHEBI:29105"/>
    </ligand>
</feature>
<keyword evidence="9 18" id="KW-0963">Cytoplasm</keyword>
<dbReference type="InterPro" id="IPR030963">
    <property type="entry name" value="DHQ_synth_fam"/>
</dbReference>
<dbReference type="InterPro" id="IPR056179">
    <property type="entry name" value="DHQS_C"/>
</dbReference>
<dbReference type="Pfam" id="PF01761">
    <property type="entry name" value="DHQ_synthase"/>
    <property type="match status" value="1"/>
</dbReference>
<dbReference type="PIRSF" id="PIRSF001455">
    <property type="entry name" value="DHQ_synth"/>
    <property type="match status" value="1"/>
</dbReference>
<dbReference type="InterPro" id="IPR050071">
    <property type="entry name" value="Dehydroquinate_synthase"/>
</dbReference>
<evidence type="ECO:0000256" key="16">
    <source>
        <dbReference type="ARBA" id="ARBA00023239"/>
    </source>
</evidence>
<feature type="binding site" evidence="18">
    <location>
        <position position="185"/>
    </location>
    <ligand>
        <name>Zn(2+)</name>
        <dbReference type="ChEBI" id="CHEBI:29105"/>
    </ligand>
</feature>
<evidence type="ECO:0000256" key="7">
    <source>
        <dbReference type="ARBA" id="ARBA00013031"/>
    </source>
</evidence>
<dbReference type="EMBL" id="LNQR01000031">
    <property type="protein sequence ID" value="KWT91585.1"/>
    <property type="molecule type" value="Genomic_DNA"/>
</dbReference>
<feature type="binding site" evidence="18">
    <location>
        <begin position="106"/>
        <end position="110"/>
    </location>
    <ligand>
        <name>NAD(+)</name>
        <dbReference type="ChEBI" id="CHEBI:57540"/>
    </ligand>
</feature>
<dbReference type="PANTHER" id="PTHR43622">
    <property type="entry name" value="3-DEHYDROQUINATE SYNTHASE"/>
    <property type="match status" value="1"/>
</dbReference>
<dbReference type="InterPro" id="IPR016037">
    <property type="entry name" value="DHQ_synth_AroB"/>
</dbReference>
<dbReference type="Gene3D" id="3.40.50.1970">
    <property type="match status" value="1"/>
</dbReference>
<keyword evidence="22" id="KW-1185">Reference proteome</keyword>
<evidence type="ECO:0000256" key="13">
    <source>
        <dbReference type="ARBA" id="ARBA00022833"/>
    </source>
</evidence>
<comment type="cofactor">
    <cofactor evidence="2 18">
        <name>NAD(+)</name>
        <dbReference type="ChEBI" id="CHEBI:57540"/>
    </cofactor>
</comment>
<accession>A0ABR5SHK8</accession>
<keyword evidence="12 18" id="KW-0547">Nucleotide-binding</keyword>
<feature type="binding site" evidence="18">
    <location>
        <begin position="72"/>
        <end position="77"/>
    </location>
    <ligand>
        <name>NAD(+)</name>
        <dbReference type="ChEBI" id="CHEBI:57540"/>
    </ligand>
</feature>
<sequence length="361" mass="39132">MNNLTVNLGERSYEIAIANGAIDSLGESLLSFGFNKKIALVSNTTVFPLYGAHVTESIEKAGFKVFPIIVPDAEEHKDLRHVEIVLGEMFKIGLDRKSALVALGGGVVGDLAGFAASIYMRGIGFIQVPTTLLSQVDSSVGGKTGVNHPVGKNMIGTFYQPRFVCIDIDTLRTLPGRELNAGIAEVIKYGIIQDPELFTYLKDNREKILSQDSAALRHIIHTSCRIKADIVSKDERESGLREILNYGHTAGHALETVTQYKKYLHGEAVAWGMYVEARIAEALSLLPLGILDEIKALIEGYALPVSMPKDIAPVSVIEAMNYDKKTVAGAIKFVLPTGIGSVKILKGIEKELILSVLSAEI</sequence>
<feature type="binding site" evidence="18">
    <location>
        <position position="143"/>
    </location>
    <ligand>
        <name>NAD(+)</name>
        <dbReference type="ChEBI" id="CHEBI:57540"/>
    </ligand>
</feature>
<name>A0ABR5SHK8_9BACT</name>
<evidence type="ECO:0000256" key="14">
    <source>
        <dbReference type="ARBA" id="ARBA00023027"/>
    </source>
</evidence>
<reference evidence="21 22" key="1">
    <citation type="submission" date="2015-11" db="EMBL/GenBank/DDBJ databases">
        <authorList>
            <person name="Lin W."/>
        </authorList>
    </citation>
    <scope>NUCLEOTIDE SEQUENCE [LARGE SCALE GENOMIC DNA]</scope>
    <source>
        <strain evidence="21 22">HCH-1</strain>
    </source>
</reference>
<comment type="function">
    <text evidence="3 18">Catalyzes the conversion of 3-deoxy-D-arabino-heptulosonate 7-phosphate (DAHP) to dehydroquinate (DHQ).</text>
</comment>
<dbReference type="Proteomes" id="UP000060487">
    <property type="component" value="Unassembled WGS sequence"/>
</dbReference>
<evidence type="ECO:0000256" key="2">
    <source>
        <dbReference type="ARBA" id="ARBA00001911"/>
    </source>
</evidence>
<feature type="binding site" evidence="18">
    <location>
        <begin position="130"/>
        <end position="131"/>
    </location>
    <ligand>
        <name>NAD(+)</name>
        <dbReference type="ChEBI" id="CHEBI:57540"/>
    </ligand>
</feature>
<dbReference type="SUPFAM" id="SSF56796">
    <property type="entry name" value="Dehydroquinate synthase-like"/>
    <property type="match status" value="1"/>
</dbReference>
<keyword evidence="14 18" id="KW-0520">NAD</keyword>
<dbReference type="PANTHER" id="PTHR43622:SF7">
    <property type="entry name" value="3-DEHYDROQUINATE SYNTHASE, CHLOROPLASTIC"/>
    <property type="match status" value="1"/>
</dbReference>
<feature type="domain" description="3-dehydroquinate synthase N-terminal" evidence="19">
    <location>
        <begin position="68"/>
        <end position="180"/>
    </location>
</feature>
<feature type="binding site" evidence="18">
    <location>
        <position position="152"/>
    </location>
    <ligand>
        <name>NAD(+)</name>
        <dbReference type="ChEBI" id="CHEBI:57540"/>
    </ligand>
</feature>
<dbReference type="Gene3D" id="1.20.1090.10">
    <property type="entry name" value="Dehydroquinate synthase-like - alpha domain"/>
    <property type="match status" value="1"/>
</dbReference>
<dbReference type="Pfam" id="PF24621">
    <property type="entry name" value="DHQS_C"/>
    <property type="match status" value="1"/>
</dbReference>
<keyword evidence="17 18" id="KW-0170">Cobalt</keyword>
<evidence type="ECO:0000256" key="9">
    <source>
        <dbReference type="ARBA" id="ARBA00022490"/>
    </source>
</evidence>
<comment type="cofactor">
    <cofactor evidence="18">
        <name>Co(2+)</name>
        <dbReference type="ChEBI" id="CHEBI:48828"/>
    </cofactor>
    <cofactor evidence="18">
        <name>Zn(2+)</name>
        <dbReference type="ChEBI" id="CHEBI:29105"/>
    </cofactor>
    <text evidence="18">Binds 1 divalent metal cation per subunit. Can use either Co(2+) or Zn(2+).</text>
</comment>
<protein>
    <recommendedName>
        <fullName evidence="8 18">3-dehydroquinate synthase</fullName>
        <shortName evidence="18">DHQS</shortName>
        <ecNumber evidence="7 18">4.2.3.4</ecNumber>
    </recommendedName>
</protein>
<feature type="domain" description="3-dehydroquinate synthase C-terminal" evidence="20">
    <location>
        <begin position="182"/>
        <end position="326"/>
    </location>
</feature>
<comment type="similarity">
    <text evidence="6 18">Belongs to the sugar phosphate cyclases superfamily. Dehydroquinate synthase family.</text>
</comment>
<comment type="subcellular location">
    <subcellularLocation>
        <location evidence="4 18">Cytoplasm</location>
    </subcellularLocation>
</comment>
<dbReference type="NCBIfam" id="TIGR01357">
    <property type="entry name" value="aroB"/>
    <property type="match status" value="1"/>
</dbReference>
<evidence type="ECO:0000256" key="1">
    <source>
        <dbReference type="ARBA" id="ARBA00001393"/>
    </source>
</evidence>
<evidence type="ECO:0000256" key="6">
    <source>
        <dbReference type="ARBA" id="ARBA00005412"/>
    </source>
</evidence>
<evidence type="ECO:0000313" key="21">
    <source>
        <dbReference type="EMBL" id="KWT91585.1"/>
    </source>
</evidence>
<proteinExistence type="inferred from homology"/>
<dbReference type="RefSeq" id="WP_085051395.1">
    <property type="nucleotide sequence ID" value="NZ_LNQR01000031.1"/>
</dbReference>
<keyword evidence="13 18" id="KW-0862">Zinc</keyword>
<evidence type="ECO:0000259" key="19">
    <source>
        <dbReference type="Pfam" id="PF01761"/>
    </source>
</evidence>
<evidence type="ECO:0000256" key="17">
    <source>
        <dbReference type="ARBA" id="ARBA00023285"/>
    </source>
</evidence>
<evidence type="ECO:0000256" key="10">
    <source>
        <dbReference type="ARBA" id="ARBA00022605"/>
    </source>
</evidence>
<comment type="catalytic activity">
    <reaction evidence="1 18">
        <text>7-phospho-2-dehydro-3-deoxy-D-arabino-heptonate = 3-dehydroquinate + phosphate</text>
        <dbReference type="Rhea" id="RHEA:21968"/>
        <dbReference type="ChEBI" id="CHEBI:32364"/>
        <dbReference type="ChEBI" id="CHEBI:43474"/>
        <dbReference type="ChEBI" id="CHEBI:58394"/>
        <dbReference type="EC" id="4.2.3.4"/>
    </reaction>
</comment>
<dbReference type="EC" id="4.2.3.4" evidence="7 18"/>
<dbReference type="CDD" id="cd08195">
    <property type="entry name" value="DHQS"/>
    <property type="match status" value="1"/>
</dbReference>
<comment type="pathway">
    <text evidence="5 18">Metabolic intermediate biosynthesis; chorismate biosynthesis; chorismate from D-erythrose 4-phosphate and phosphoenolpyruvate: step 2/7.</text>
</comment>
<evidence type="ECO:0000256" key="8">
    <source>
        <dbReference type="ARBA" id="ARBA00017684"/>
    </source>
</evidence>
<evidence type="ECO:0000256" key="11">
    <source>
        <dbReference type="ARBA" id="ARBA00022723"/>
    </source>
</evidence>
<keyword evidence="10 18" id="KW-0028">Amino-acid biosynthesis</keyword>
<evidence type="ECO:0000256" key="15">
    <source>
        <dbReference type="ARBA" id="ARBA00023141"/>
    </source>
</evidence>
<feature type="binding site" evidence="18">
    <location>
        <position position="248"/>
    </location>
    <ligand>
        <name>Zn(2+)</name>
        <dbReference type="ChEBI" id="CHEBI:29105"/>
    </ligand>
</feature>
<feature type="binding site" evidence="18">
    <location>
        <begin position="170"/>
        <end position="173"/>
    </location>
    <ligand>
        <name>NAD(+)</name>
        <dbReference type="ChEBI" id="CHEBI:57540"/>
    </ligand>
</feature>
<evidence type="ECO:0000256" key="12">
    <source>
        <dbReference type="ARBA" id="ARBA00022741"/>
    </source>
</evidence>
<evidence type="ECO:0000256" key="4">
    <source>
        <dbReference type="ARBA" id="ARBA00004496"/>
    </source>
</evidence>
<dbReference type="HAMAP" id="MF_00110">
    <property type="entry name" value="DHQ_synthase"/>
    <property type="match status" value="1"/>
</dbReference>
<organism evidence="21 22">
    <name type="scientific">Candidatus Magnetominusculus xianensis</name>
    <dbReference type="NCBI Taxonomy" id="1748249"/>
    <lineage>
        <taxon>Bacteria</taxon>
        <taxon>Pseudomonadati</taxon>
        <taxon>Nitrospirota</taxon>
        <taxon>Nitrospiria</taxon>
        <taxon>Nitrospirales</taxon>
        <taxon>Nitrospiraceae</taxon>
        <taxon>Candidatus Magnetominusculus</taxon>
    </lineage>
</organism>
<evidence type="ECO:0000259" key="20">
    <source>
        <dbReference type="Pfam" id="PF24621"/>
    </source>
</evidence>
<keyword evidence="16 18" id="KW-0456">Lyase</keyword>
<comment type="caution">
    <text evidence="21">The sequence shown here is derived from an EMBL/GenBank/DDBJ whole genome shotgun (WGS) entry which is preliminary data.</text>
</comment>
<evidence type="ECO:0000256" key="3">
    <source>
        <dbReference type="ARBA" id="ARBA00003485"/>
    </source>
</evidence>
<keyword evidence="15 18" id="KW-0057">Aromatic amino acid biosynthesis</keyword>